<sequence length="415" mass="46327">MLPKSDLKRRDLARIELVQDLAVVAFTEKNERRRSRPINTEQTASADLGKSNEAYAPNARKNIGGNAPKKSKSAPTYVQTESIDSGSNSYHGDNGNLTDDDSARSNARNQTRQPPDEPVEFNDDTSTVLEEDPNPGGSVWPDDDNVSISFDAGCDDTTNETASASTTDYDGREKSVPGGRQRPNDSGQFEIHTAKIFTQNVEGYKRIARDAEGDADFRADRDYTKLETIVDRMEAENIGAYCIQETWDYGDEFCKDIGRGYFLWHHNYEEGDMREVEGRRVRRGLRRGVAIILNQEFYDAWKEAGSVKPVTSSTRREHGGRIIGITLKFPKTDSRGKKIKDSAGRQGYLKVFLMSVYMPSLKKKLEEGEVQPHGDFISNELDPILRDAPRNAEIIMGSDINASIGIRADADENGL</sequence>
<evidence type="ECO:0008006" key="4">
    <source>
        <dbReference type="Google" id="ProtNLM"/>
    </source>
</evidence>
<gene>
    <name evidence="2" type="ORF">THAOC_06038</name>
</gene>
<feature type="compositionally biased region" description="Acidic residues" evidence="1">
    <location>
        <begin position="117"/>
        <end position="133"/>
    </location>
</feature>
<dbReference type="AlphaFoldDB" id="K0T1B3"/>
<accession>K0T1B3</accession>
<evidence type="ECO:0000256" key="1">
    <source>
        <dbReference type="SAM" id="MobiDB-lite"/>
    </source>
</evidence>
<feature type="region of interest" description="Disordered" evidence="1">
    <location>
        <begin position="28"/>
        <end position="186"/>
    </location>
</feature>
<protein>
    <recommendedName>
        <fullName evidence="4">Endonuclease/exonuclease/phosphatase domain-containing protein</fullName>
    </recommendedName>
</protein>
<feature type="compositionally biased region" description="Polar residues" evidence="1">
    <location>
        <begin position="73"/>
        <end position="97"/>
    </location>
</feature>
<name>K0T1B3_THAOC</name>
<feature type="compositionally biased region" description="Polar residues" evidence="1">
    <location>
        <begin position="159"/>
        <end position="168"/>
    </location>
</feature>
<feature type="compositionally biased region" description="Polar residues" evidence="1">
    <location>
        <begin position="104"/>
        <end position="113"/>
    </location>
</feature>
<dbReference type="EMBL" id="AGNL01005840">
    <property type="protein sequence ID" value="EJK72433.1"/>
    <property type="molecule type" value="Genomic_DNA"/>
</dbReference>
<reference evidence="2 3" key="1">
    <citation type="journal article" date="2012" name="Genome Biol.">
        <title>Genome and low-iron response of an oceanic diatom adapted to chronic iron limitation.</title>
        <authorList>
            <person name="Lommer M."/>
            <person name="Specht M."/>
            <person name="Roy A.S."/>
            <person name="Kraemer L."/>
            <person name="Andreson R."/>
            <person name="Gutowska M.A."/>
            <person name="Wolf J."/>
            <person name="Bergner S.V."/>
            <person name="Schilhabel M.B."/>
            <person name="Klostermeier U.C."/>
            <person name="Beiko R.G."/>
            <person name="Rosenstiel P."/>
            <person name="Hippler M."/>
            <person name="Laroche J."/>
        </authorList>
    </citation>
    <scope>NUCLEOTIDE SEQUENCE [LARGE SCALE GENOMIC DNA]</scope>
    <source>
        <strain evidence="2 3">CCMP1005</strain>
    </source>
</reference>
<comment type="caution">
    <text evidence="2">The sequence shown here is derived from an EMBL/GenBank/DDBJ whole genome shotgun (WGS) entry which is preliminary data.</text>
</comment>
<evidence type="ECO:0000313" key="3">
    <source>
        <dbReference type="Proteomes" id="UP000266841"/>
    </source>
</evidence>
<dbReference type="SUPFAM" id="SSF56219">
    <property type="entry name" value="DNase I-like"/>
    <property type="match status" value="1"/>
</dbReference>
<organism evidence="2 3">
    <name type="scientific">Thalassiosira oceanica</name>
    <name type="common">Marine diatom</name>
    <dbReference type="NCBI Taxonomy" id="159749"/>
    <lineage>
        <taxon>Eukaryota</taxon>
        <taxon>Sar</taxon>
        <taxon>Stramenopiles</taxon>
        <taxon>Ochrophyta</taxon>
        <taxon>Bacillariophyta</taxon>
        <taxon>Coscinodiscophyceae</taxon>
        <taxon>Thalassiosirophycidae</taxon>
        <taxon>Thalassiosirales</taxon>
        <taxon>Thalassiosiraceae</taxon>
        <taxon>Thalassiosira</taxon>
    </lineage>
</organism>
<dbReference type="Gene3D" id="3.60.10.10">
    <property type="entry name" value="Endonuclease/exonuclease/phosphatase"/>
    <property type="match status" value="1"/>
</dbReference>
<proteinExistence type="predicted"/>
<keyword evidence="3" id="KW-1185">Reference proteome</keyword>
<dbReference type="Proteomes" id="UP000266841">
    <property type="component" value="Unassembled WGS sequence"/>
</dbReference>
<dbReference type="InterPro" id="IPR036691">
    <property type="entry name" value="Endo/exonu/phosph_ase_sf"/>
</dbReference>
<evidence type="ECO:0000313" key="2">
    <source>
        <dbReference type="EMBL" id="EJK72433.1"/>
    </source>
</evidence>